<dbReference type="GO" id="GO:0005737">
    <property type="term" value="C:cytoplasm"/>
    <property type="evidence" value="ECO:0007669"/>
    <property type="project" value="UniProtKB-SubCell"/>
</dbReference>
<evidence type="ECO:0000256" key="2">
    <source>
        <dbReference type="ARBA" id="ARBA00022571"/>
    </source>
</evidence>
<comment type="similarity">
    <text evidence="9">Belongs to the acetylglutamate kinase family. ArgB subfamily.</text>
</comment>
<comment type="subcellular location">
    <subcellularLocation>
        <location evidence="9">Cytoplasm</location>
    </subcellularLocation>
</comment>
<evidence type="ECO:0000313" key="11">
    <source>
        <dbReference type="EMBL" id="AJC12236.1"/>
    </source>
</evidence>
<evidence type="ECO:0000256" key="3">
    <source>
        <dbReference type="ARBA" id="ARBA00022605"/>
    </source>
</evidence>
<dbReference type="Pfam" id="PF00696">
    <property type="entry name" value="AA_kinase"/>
    <property type="match status" value="1"/>
</dbReference>
<accession>A0A0A8B3Z8</accession>
<evidence type="ECO:0000259" key="10">
    <source>
        <dbReference type="Pfam" id="PF00696"/>
    </source>
</evidence>
<dbReference type="InterPro" id="IPR001057">
    <property type="entry name" value="Glu/AcGlu_kinase"/>
</dbReference>
<dbReference type="HAMAP" id="MF_00082">
    <property type="entry name" value="ArgB"/>
    <property type="match status" value="1"/>
</dbReference>
<keyword evidence="9" id="KW-0963">Cytoplasm</keyword>
<organism evidence="11 12">
    <name type="scientific">Berryella intestinalis</name>
    <dbReference type="NCBI Taxonomy" id="1531429"/>
    <lineage>
        <taxon>Bacteria</taxon>
        <taxon>Bacillati</taxon>
        <taxon>Actinomycetota</taxon>
        <taxon>Coriobacteriia</taxon>
        <taxon>Eggerthellales</taxon>
        <taxon>Eggerthellaceae</taxon>
        <taxon>Berryella</taxon>
    </lineage>
</organism>
<dbReference type="EC" id="2.7.2.8" evidence="9"/>
<evidence type="ECO:0000256" key="9">
    <source>
        <dbReference type="HAMAP-Rule" id="MF_00082"/>
    </source>
</evidence>
<dbReference type="InterPro" id="IPR036393">
    <property type="entry name" value="AceGlu_kinase-like_sf"/>
</dbReference>
<keyword evidence="6 9" id="KW-0418">Kinase</keyword>
<feature type="site" description="Transition state stabilizer" evidence="9">
    <location>
        <position position="250"/>
    </location>
</feature>
<dbReference type="InterPro" id="IPR001048">
    <property type="entry name" value="Asp/Glu/Uridylate_kinase"/>
</dbReference>
<sequence>MKLARDTQSRGSLPVFGEVLADALPWIKEATGKTIVIKYGGSAMSDPELCSQVMSDIVLLKIIGINLIIVHGGGKDISAAMERAAIPVEFKDGQRVTTPEAMDIVRSVMVGTVNQNLVREINRHGNLAVGVSGCDGGTLIADQVCEELGRVGHITAVNTEYLNAIIENDFIPVIAGVALGEDGGYFNINADVAAGAIAGAVGAHKLIYLTDVDGLYTNFEDKTSLISNITRDEAYRIVDEKRISSGMIPKLKSCVAAIDRGVLRAHIINGTTPHALLIELLTSSGVGTVIHRTQESYINDMHPIGGFAEKLSENRVLRQAEGSQISIDMDL</sequence>
<dbReference type="InterPro" id="IPR004662">
    <property type="entry name" value="AcgluKinase_fam"/>
</dbReference>
<dbReference type="OrthoDB" id="9803155at2"/>
<feature type="site" description="Transition state stabilizer" evidence="9">
    <location>
        <position position="38"/>
    </location>
</feature>
<dbReference type="AlphaFoldDB" id="A0A0A8B3Z8"/>
<evidence type="ECO:0000256" key="5">
    <source>
        <dbReference type="ARBA" id="ARBA00022741"/>
    </source>
</evidence>
<dbReference type="Gene3D" id="3.40.1160.10">
    <property type="entry name" value="Acetylglutamate kinase-like"/>
    <property type="match status" value="1"/>
</dbReference>
<dbReference type="InterPro" id="IPR037528">
    <property type="entry name" value="ArgB"/>
</dbReference>
<name>A0A0A8B3Z8_9ACTN</name>
<comment type="pathway">
    <text evidence="1 9">Amino-acid biosynthesis; L-arginine biosynthesis; N(2)-acetyl-L-ornithine from L-glutamate: step 2/4.</text>
</comment>
<dbReference type="KEGG" id="cbac:JI75_05730"/>
<feature type="binding site" evidence="9">
    <location>
        <begin position="73"/>
        <end position="74"/>
    </location>
    <ligand>
        <name>substrate</name>
    </ligand>
</feature>
<reference evidence="11 12" key="2">
    <citation type="journal article" date="2015" name="Genome Announc.">
        <title>Complete Genome Sequence of Coriobacteriaceae Strain 68-1-3, a Novel Mucus-Degrading Isolate from the Swine Intestinal Tract.</title>
        <authorList>
            <person name="Looft T."/>
            <person name="Bayles D.O."/>
            <person name="Alt D.P."/>
            <person name="Stanton T.B."/>
        </authorList>
    </citation>
    <scope>NUCLEOTIDE SEQUENCE [LARGE SCALE GENOMIC DNA]</scope>
    <source>
        <strain evidence="11 12">68-1-3</strain>
    </source>
</reference>
<feature type="domain" description="Aspartate/glutamate/uridylate kinase" evidence="10">
    <location>
        <begin position="33"/>
        <end position="269"/>
    </location>
</feature>
<evidence type="ECO:0000256" key="6">
    <source>
        <dbReference type="ARBA" id="ARBA00022777"/>
    </source>
</evidence>
<dbReference type="GO" id="GO:0042450">
    <property type="term" value="P:L-arginine biosynthetic process via ornithine"/>
    <property type="evidence" value="ECO:0007669"/>
    <property type="project" value="UniProtKB-UniRule"/>
</dbReference>
<dbReference type="RefSeq" id="WP_039689410.1">
    <property type="nucleotide sequence ID" value="NZ_CP009302.1"/>
</dbReference>
<dbReference type="GO" id="GO:0003991">
    <property type="term" value="F:acetylglutamate kinase activity"/>
    <property type="evidence" value="ECO:0007669"/>
    <property type="project" value="UniProtKB-UniRule"/>
</dbReference>
<dbReference type="SUPFAM" id="SSF53633">
    <property type="entry name" value="Carbamate kinase-like"/>
    <property type="match status" value="1"/>
</dbReference>
<evidence type="ECO:0000256" key="4">
    <source>
        <dbReference type="ARBA" id="ARBA00022679"/>
    </source>
</evidence>
<dbReference type="PIRSF" id="PIRSF000728">
    <property type="entry name" value="NAGK"/>
    <property type="match status" value="1"/>
</dbReference>
<evidence type="ECO:0000256" key="8">
    <source>
        <dbReference type="ARBA" id="ARBA00048141"/>
    </source>
</evidence>
<dbReference type="UniPathway" id="UPA00068">
    <property type="reaction ID" value="UER00107"/>
</dbReference>
<comment type="catalytic activity">
    <reaction evidence="8 9">
        <text>N-acetyl-L-glutamate + ATP = N-acetyl-L-glutamyl 5-phosphate + ADP</text>
        <dbReference type="Rhea" id="RHEA:14629"/>
        <dbReference type="ChEBI" id="CHEBI:30616"/>
        <dbReference type="ChEBI" id="CHEBI:44337"/>
        <dbReference type="ChEBI" id="CHEBI:57936"/>
        <dbReference type="ChEBI" id="CHEBI:456216"/>
        <dbReference type="EC" id="2.7.2.8"/>
    </reaction>
</comment>
<evidence type="ECO:0000313" key="12">
    <source>
        <dbReference type="Proteomes" id="UP000031121"/>
    </source>
</evidence>
<keyword evidence="2 9" id="KW-0055">Arginine biosynthesis</keyword>
<dbReference type="PRINTS" id="PR00474">
    <property type="entry name" value="GLU5KINASE"/>
</dbReference>
<dbReference type="Proteomes" id="UP000031121">
    <property type="component" value="Chromosome"/>
</dbReference>
<dbReference type="NCBIfam" id="TIGR00761">
    <property type="entry name" value="argB"/>
    <property type="match status" value="1"/>
</dbReference>
<feature type="binding site" evidence="9">
    <location>
        <position position="95"/>
    </location>
    <ligand>
        <name>substrate</name>
    </ligand>
</feature>
<dbReference type="EMBL" id="CP009302">
    <property type="protein sequence ID" value="AJC12236.1"/>
    <property type="molecule type" value="Genomic_DNA"/>
</dbReference>
<dbReference type="GO" id="GO:0005524">
    <property type="term" value="F:ATP binding"/>
    <property type="evidence" value="ECO:0007669"/>
    <property type="project" value="UniProtKB-UniRule"/>
</dbReference>
<keyword evidence="4 9" id="KW-0808">Transferase</keyword>
<gene>
    <name evidence="9" type="primary">argB</name>
    <name evidence="11" type="ORF">JI75_05730</name>
</gene>
<comment type="function">
    <text evidence="9">Catalyzes the ATP-dependent phosphorylation of N-acetyl-L-glutamate.</text>
</comment>
<keyword evidence="3 9" id="KW-0028">Amino-acid biosynthesis</keyword>
<feature type="binding site" evidence="9">
    <location>
        <position position="187"/>
    </location>
    <ligand>
        <name>substrate</name>
    </ligand>
</feature>
<proteinExistence type="inferred from homology"/>
<dbReference type="PANTHER" id="PTHR23342">
    <property type="entry name" value="N-ACETYLGLUTAMATE SYNTHASE"/>
    <property type="match status" value="1"/>
</dbReference>
<evidence type="ECO:0000256" key="1">
    <source>
        <dbReference type="ARBA" id="ARBA00004828"/>
    </source>
</evidence>
<reference evidence="12" key="1">
    <citation type="submission" date="2014-08" db="EMBL/GenBank/DDBJ databases">
        <title>Coriobacteriaceae sp. complete genome.</title>
        <authorList>
            <person name="Looft T."/>
            <person name="Bayles D.O."/>
            <person name="Stanton T.B."/>
        </authorList>
    </citation>
    <scope>NUCLEOTIDE SEQUENCE [LARGE SCALE GENOMIC DNA]</scope>
    <source>
        <strain evidence="12">68-1-3</strain>
    </source>
</reference>
<keyword evidence="12" id="KW-1185">Reference proteome</keyword>
<keyword evidence="5 9" id="KW-0547">Nucleotide-binding</keyword>
<evidence type="ECO:0000256" key="7">
    <source>
        <dbReference type="ARBA" id="ARBA00022840"/>
    </source>
</evidence>
<dbReference type="PANTHER" id="PTHR23342:SF0">
    <property type="entry name" value="N-ACETYLGLUTAMATE SYNTHASE, MITOCHONDRIAL"/>
    <property type="match status" value="1"/>
</dbReference>
<keyword evidence="7 9" id="KW-0067">ATP-binding</keyword>
<dbReference type="FunFam" id="3.40.1160.10:FF:000004">
    <property type="entry name" value="Acetylglutamate kinase"/>
    <property type="match status" value="1"/>
</dbReference>
<dbReference type="STRING" id="1531429.JI75_05730"/>
<dbReference type="HOGENOM" id="CLU_053680_0_0_11"/>
<protein>
    <recommendedName>
        <fullName evidence="9">Acetylglutamate kinase</fullName>
        <ecNumber evidence="9">2.7.2.8</ecNumber>
    </recommendedName>
    <alternativeName>
        <fullName evidence="9">N-acetyl-L-glutamate 5-phosphotransferase</fullName>
    </alternativeName>
    <alternativeName>
        <fullName evidence="9">NAG kinase</fullName>
        <shortName evidence="9">NAGK</shortName>
    </alternativeName>
</protein>